<reference evidence="3 4" key="1">
    <citation type="journal article" date="2009" name="J. Bacteriol.">
        <title>Genome sequences of three Agrobacterium biovars help elucidate the evolution of multichromosome genomes in bacteria.</title>
        <authorList>
            <person name="Slater S.C."/>
            <person name="Goldman B.S."/>
            <person name="Goodner B."/>
            <person name="Setubal J.C."/>
            <person name="Farrand S.K."/>
            <person name="Nester E.W."/>
            <person name="Burr T.J."/>
            <person name="Banta L."/>
            <person name="Dickerman A.W."/>
            <person name="Paulsen I."/>
            <person name="Otten L."/>
            <person name="Suen G."/>
            <person name="Welch R."/>
            <person name="Almeida N.F."/>
            <person name="Arnold F."/>
            <person name="Burton O.T."/>
            <person name="Du Z."/>
            <person name="Ewing A."/>
            <person name="Godsy E."/>
            <person name="Heisel S."/>
            <person name="Houmiel K.L."/>
            <person name="Jhaveri J."/>
            <person name="Lu J."/>
            <person name="Miller N.M."/>
            <person name="Norton S."/>
            <person name="Chen Q."/>
            <person name="Phoolcharoen W."/>
            <person name="Ohlin V."/>
            <person name="Ondrusek D."/>
            <person name="Pride N."/>
            <person name="Stricklin S.L."/>
            <person name="Sun J."/>
            <person name="Wheeler C."/>
            <person name="Wilson L."/>
            <person name="Zhu H."/>
            <person name="Wood D.W."/>
        </authorList>
    </citation>
    <scope>NUCLEOTIDE SEQUENCE [LARGE SCALE GENOMIC DNA]</scope>
    <source>
        <strain evidence="4">K84 / ATCC BAA-868</strain>
    </source>
</reference>
<dbReference type="eggNOG" id="COG2242">
    <property type="taxonomic scope" value="Bacteria"/>
</dbReference>
<dbReference type="STRING" id="311403.Arad_9142"/>
<gene>
    <name evidence="3" type="primary">nlpE1</name>
    <name evidence="3" type="ordered locus">Arad_9142</name>
</gene>
<dbReference type="InterPro" id="IPR029063">
    <property type="entry name" value="SAM-dependent_MTases_sf"/>
</dbReference>
<dbReference type="InterPro" id="IPR052514">
    <property type="entry name" value="SAM-dependent_MTase"/>
</dbReference>
<dbReference type="PANTHER" id="PTHR34203:SF15">
    <property type="entry name" value="SLL1173 PROTEIN"/>
    <property type="match status" value="1"/>
</dbReference>
<dbReference type="HOGENOM" id="CLU_791964_0_0_5"/>
<dbReference type="SUPFAM" id="SSF53335">
    <property type="entry name" value="S-adenosyl-L-methionine-dependent methyltransferases"/>
    <property type="match status" value="1"/>
</dbReference>
<evidence type="ECO:0000259" key="2">
    <source>
        <dbReference type="Pfam" id="PF05050"/>
    </source>
</evidence>
<protein>
    <submittedName>
        <fullName evidence="3">Lipopolysaccharide biosynthesis protein (SAM-dependent methyltransferase protein)</fullName>
    </submittedName>
</protein>
<dbReference type="Proteomes" id="UP000001600">
    <property type="component" value="Chromosome 2"/>
</dbReference>
<organism evidence="3 4">
    <name type="scientific">Rhizobium rhizogenes (strain K84 / ATCC BAA-868)</name>
    <name type="common">Agrobacterium radiobacter</name>
    <dbReference type="NCBI Taxonomy" id="311403"/>
    <lineage>
        <taxon>Bacteria</taxon>
        <taxon>Pseudomonadati</taxon>
        <taxon>Pseudomonadota</taxon>
        <taxon>Alphaproteobacteria</taxon>
        <taxon>Hyphomicrobiales</taxon>
        <taxon>Rhizobiaceae</taxon>
        <taxon>Rhizobium/Agrobacterium group</taxon>
        <taxon>Rhizobium</taxon>
    </lineage>
</organism>
<dbReference type="GO" id="GO:0008168">
    <property type="term" value="F:methyltransferase activity"/>
    <property type="evidence" value="ECO:0007669"/>
    <property type="project" value="UniProtKB-KW"/>
</dbReference>
<evidence type="ECO:0000313" key="3">
    <source>
        <dbReference type="EMBL" id="ACM30246.1"/>
    </source>
</evidence>
<name>B9JK04_RHIR8</name>
<evidence type="ECO:0000256" key="1">
    <source>
        <dbReference type="SAM" id="MobiDB-lite"/>
    </source>
</evidence>
<dbReference type="Pfam" id="PF05050">
    <property type="entry name" value="Methyltransf_21"/>
    <property type="match status" value="1"/>
</dbReference>
<dbReference type="GeneID" id="86852304"/>
<dbReference type="EMBL" id="CP000629">
    <property type="protein sequence ID" value="ACM30246.1"/>
    <property type="molecule type" value="Genomic_DNA"/>
</dbReference>
<dbReference type="PANTHER" id="PTHR34203">
    <property type="entry name" value="METHYLTRANSFERASE, FKBM FAMILY PROTEIN"/>
    <property type="match status" value="1"/>
</dbReference>
<keyword evidence="3" id="KW-0489">Methyltransferase</keyword>
<feature type="domain" description="Methyltransferase FkbM" evidence="2">
    <location>
        <begin position="150"/>
        <end position="314"/>
    </location>
</feature>
<dbReference type="AlphaFoldDB" id="B9JK04"/>
<dbReference type="InterPro" id="IPR006342">
    <property type="entry name" value="FkbM_mtfrase"/>
</dbReference>
<dbReference type="NCBIfam" id="TIGR01444">
    <property type="entry name" value="fkbM_fam"/>
    <property type="match status" value="1"/>
</dbReference>
<feature type="region of interest" description="Disordered" evidence="1">
    <location>
        <begin position="373"/>
        <end position="400"/>
    </location>
</feature>
<accession>B9JK04</accession>
<dbReference type="Gene3D" id="3.40.50.150">
    <property type="entry name" value="Vaccinia Virus protein VP39"/>
    <property type="match status" value="1"/>
</dbReference>
<sequence>MNIKMNSARGDSRIKKERDIFTSPAGGRASTVTSYYDIENCYKFILGRPLNEDERDAIAKNLLQLTDIPLEEHRKRFLSSGEFHHRHGELLFNNFIPKSIFVLFETKYNFKLYLDLRQYHISFGIMSGEYEKFDVDLIKAIVPDDGHFVDVGGNVGYYSLSVAARPGFRGKILAFEPLPKLWELFNRSIRENGFADRVSVRQQALADGPGEMRLSNAEDTSNAGATRLVADSDTAKTNRSVEVETLDRVIGGMRPDAMKVDIEGAEGLFLDGAKRTLTAHKPTLLMEINRDMLAVLSKTTPGSIHRRLSELGYSIWSSAREQVTQVETATELDLEFSIGKVGNILAIHEDRMDQVRERLLPFGVDLAVKPGVPTEPRTADNSVKAMKPKAKRSRVKEAAL</sequence>
<evidence type="ECO:0000313" key="4">
    <source>
        <dbReference type="Proteomes" id="UP000001600"/>
    </source>
</evidence>
<proteinExistence type="predicted"/>
<dbReference type="RefSeq" id="WP_012650443.1">
    <property type="nucleotide sequence ID" value="NC_011983.1"/>
</dbReference>
<keyword evidence="3" id="KW-0808">Transferase</keyword>
<dbReference type="GO" id="GO:0032259">
    <property type="term" value="P:methylation"/>
    <property type="evidence" value="ECO:0007669"/>
    <property type="project" value="UniProtKB-KW"/>
</dbReference>
<dbReference type="KEGG" id="ara:Arad_9142"/>